<dbReference type="PANTHER" id="PTHR11559">
    <property type="entry name" value="CARBOXYLESTERASE"/>
    <property type="match status" value="1"/>
</dbReference>
<evidence type="ECO:0000256" key="5">
    <source>
        <dbReference type="RuleBase" id="RU361235"/>
    </source>
</evidence>
<dbReference type="GO" id="GO:0052689">
    <property type="term" value="F:carboxylic ester hydrolase activity"/>
    <property type="evidence" value="ECO:0007669"/>
    <property type="project" value="UniProtKB-KW"/>
</dbReference>
<evidence type="ECO:0000256" key="3">
    <source>
        <dbReference type="ARBA" id="ARBA00022801"/>
    </source>
</evidence>
<dbReference type="Proteomes" id="UP000027135">
    <property type="component" value="Unassembled WGS sequence"/>
</dbReference>
<dbReference type="InterPro" id="IPR050309">
    <property type="entry name" value="Type-B_Carboxylest/Lipase"/>
</dbReference>
<dbReference type="Pfam" id="PF00135">
    <property type="entry name" value="COesterase"/>
    <property type="match status" value="1"/>
</dbReference>
<evidence type="ECO:0000256" key="2">
    <source>
        <dbReference type="ARBA" id="ARBA00022487"/>
    </source>
</evidence>
<dbReference type="InterPro" id="IPR002018">
    <property type="entry name" value="CarbesteraseB"/>
</dbReference>
<feature type="chain" id="PRO_5005103657" description="Carboxylic ester hydrolase" evidence="5">
    <location>
        <begin position="31"/>
        <end position="607"/>
    </location>
</feature>
<evidence type="ECO:0000256" key="4">
    <source>
        <dbReference type="ARBA" id="ARBA00023180"/>
    </source>
</evidence>
<accession>A0A067RBW9</accession>
<dbReference type="ESTHER" id="zoone-a0a067rbw9">
    <property type="family name" value="Carb_B_Arthropoda"/>
</dbReference>
<name>A0A067RBW9_ZOONE</name>
<evidence type="ECO:0000313" key="8">
    <source>
        <dbReference type="Proteomes" id="UP000027135"/>
    </source>
</evidence>
<keyword evidence="4" id="KW-0325">Glycoprotein</keyword>
<dbReference type="InterPro" id="IPR019826">
    <property type="entry name" value="Carboxylesterase_B_AS"/>
</dbReference>
<dbReference type="InterPro" id="IPR029058">
    <property type="entry name" value="AB_hydrolase_fold"/>
</dbReference>
<dbReference type="EMBL" id="KK852804">
    <property type="protein sequence ID" value="KDR16183.1"/>
    <property type="molecule type" value="Genomic_DNA"/>
</dbReference>
<reference evidence="7 8" key="1">
    <citation type="journal article" date="2014" name="Nat. Commun.">
        <title>Molecular traces of alternative social organization in a termite genome.</title>
        <authorList>
            <person name="Terrapon N."/>
            <person name="Li C."/>
            <person name="Robertson H.M."/>
            <person name="Ji L."/>
            <person name="Meng X."/>
            <person name="Booth W."/>
            <person name="Chen Z."/>
            <person name="Childers C.P."/>
            <person name="Glastad K.M."/>
            <person name="Gokhale K."/>
            <person name="Gowin J."/>
            <person name="Gronenberg W."/>
            <person name="Hermansen R.A."/>
            <person name="Hu H."/>
            <person name="Hunt B.G."/>
            <person name="Huylmans A.K."/>
            <person name="Khalil S.M."/>
            <person name="Mitchell R.D."/>
            <person name="Munoz-Torres M.C."/>
            <person name="Mustard J.A."/>
            <person name="Pan H."/>
            <person name="Reese J.T."/>
            <person name="Scharf M.E."/>
            <person name="Sun F."/>
            <person name="Vogel H."/>
            <person name="Xiao J."/>
            <person name="Yang W."/>
            <person name="Yang Z."/>
            <person name="Yang Z."/>
            <person name="Zhou J."/>
            <person name="Zhu J."/>
            <person name="Brent C.S."/>
            <person name="Elsik C.G."/>
            <person name="Goodisman M.A."/>
            <person name="Liberles D.A."/>
            <person name="Roe R.M."/>
            <person name="Vargo E.L."/>
            <person name="Vilcinskas A."/>
            <person name="Wang J."/>
            <person name="Bornberg-Bauer E."/>
            <person name="Korb J."/>
            <person name="Zhang G."/>
            <person name="Liebig J."/>
        </authorList>
    </citation>
    <scope>NUCLEOTIDE SEQUENCE [LARGE SCALE GENOMIC DNA]</scope>
    <source>
        <tissue evidence="7">Whole organism</tissue>
    </source>
</reference>
<proteinExistence type="inferred from homology"/>
<gene>
    <name evidence="7" type="ORF">L798_09598</name>
</gene>
<dbReference type="InParanoid" id="A0A067RBW9"/>
<dbReference type="EC" id="3.1.1.-" evidence="5"/>
<evidence type="ECO:0000256" key="1">
    <source>
        <dbReference type="ARBA" id="ARBA00005964"/>
    </source>
</evidence>
<dbReference type="Gene3D" id="3.40.50.1820">
    <property type="entry name" value="alpha/beta hydrolase"/>
    <property type="match status" value="1"/>
</dbReference>
<dbReference type="eggNOG" id="KOG1516">
    <property type="taxonomic scope" value="Eukaryota"/>
</dbReference>
<keyword evidence="3 5" id="KW-0378">Hydrolase</keyword>
<dbReference type="SUPFAM" id="SSF53474">
    <property type="entry name" value="alpha/beta-Hydrolases"/>
    <property type="match status" value="1"/>
</dbReference>
<keyword evidence="5" id="KW-0732">Signal</keyword>
<sequence>MQVTVMAKAVSFFFWHFSLLLVYMASQAQAECLVNIAQGAVRGSVMTSLHGRDFCSYRGIPYAEPPVGELRFRAPLPGGPWTGELNATEDGNPCSQGFLSFYFGSEDCLYLNVYTSQSTAELLPVMVFIHGGAYILGNNRAPNYGPHYLLDKDIILVVINYRLGVLGFLSTGDDAAPGNFGLKDQAEALRWVQKNIEAFGGDSNRVTIFGESAGAMSAHFHILSPVSKGLFQAAISESGSALMPLTFRATGMLSQAERLADAVGCPKENTEELISCLRTVDVNTLMKNQPDDVSTLQPILRFRITPDLPQRRLDLGMLEVKTAENPEPFLTAPPQEVIKSGDFNRVPLLLGSNSHEGSLFLLRKCKAKYVTTYAHKTFVSTQAGIDYLNDHLDDVGRVAFFLHESVPQDNISDTWKKVVDFYLDGDRIITPATVHNIIDAATDRFMQHNVQKSVELHLKSGHDKIYLYNLRYRGKYSALSNARYGETQYDLGVVHIDEMEFILSSSLMADRWQPSHPDLETVEAVVTLWTNFATHWNPTPDAKSAPQGVVWPTAGANKNTLVYYVLDHAPAEPIYGIKPLHISVVPDKFKDRIDFWDSLPLRENQEE</sequence>
<dbReference type="OMA" id="HGDNCPA"/>
<protein>
    <recommendedName>
        <fullName evidence="5">Carboxylic ester hydrolase</fullName>
        <ecNumber evidence="5">3.1.1.-</ecNumber>
    </recommendedName>
</protein>
<organism evidence="7 8">
    <name type="scientific">Zootermopsis nevadensis</name>
    <name type="common">Dampwood termite</name>
    <dbReference type="NCBI Taxonomy" id="136037"/>
    <lineage>
        <taxon>Eukaryota</taxon>
        <taxon>Metazoa</taxon>
        <taxon>Ecdysozoa</taxon>
        <taxon>Arthropoda</taxon>
        <taxon>Hexapoda</taxon>
        <taxon>Insecta</taxon>
        <taxon>Pterygota</taxon>
        <taxon>Neoptera</taxon>
        <taxon>Polyneoptera</taxon>
        <taxon>Dictyoptera</taxon>
        <taxon>Blattodea</taxon>
        <taxon>Blattoidea</taxon>
        <taxon>Termitoidae</taxon>
        <taxon>Termopsidae</taxon>
        <taxon>Zootermopsis</taxon>
    </lineage>
</organism>
<dbReference type="STRING" id="136037.A0A067RBW9"/>
<comment type="similarity">
    <text evidence="1 5">Belongs to the type-B carboxylesterase/lipase family.</text>
</comment>
<feature type="signal peptide" evidence="5">
    <location>
        <begin position="1"/>
        <end position="30"/>
    </location>
</feature>
<dbReference type="PROSITE" id="PS00122">
    <property type="entry name" value="CARBOXYLESTERASE_B_1"/>
    <property type="match status" value="1"/>
</dbReference>
<keyword evidence="8" id="KW-1185">Reference proteome</keyword>
<evidence type="ECO:0000259" key="6">
    <source>
        <dbReference type="Pfam" id="PF00135"/>
    </source>
</evidence>
<feature type="domain" description="Carboxylesterase type B" evidence="6">
    <location>
        <begin position="33"/>
        <end position="560"/>
    </location>
</feature>
<keyword evidence="2" id="KW-0719">Serine esterase</keyword>
<evidence type="ECO:0000313" key="7">
    <source>
        <dbReference type="EMBL" id="KDR16183.1"/>
    </source>
</evidence>
<dbReference type="AlphaFoldDB" id="A0A067RBW9"/>